<organism evidence="3 4">
    <name type="scientific">Acinetobacter junii SH205</name>
    <dbReference type="NCBI Taxonomy" id="575587"/>
    <lineage>
        <taxon>Bacteria</taxon>
        <taxon>Pseudomonadati</taxon>
        <taxon>Pseudomonadota</taxon>
        <taxon>Gammaproteobacteria</taxon>
        <taxon>Moraxellales</taxon>
        <taxon>Moraxellaceae</taxon>
        <taxon>Acinetobacter</taxon>
    </lineage>
</organism>
<accession>D0SLD5</accession>
<keyword evidence="2" id="KW-0812">Transmembrane</keyword>
<keyword evidence="2" id="KW-1133">Transmembrane helix</keyword>
<dbReference type="AlphaFoldDB" id="D0SLD5"/>
<evidence type="ECO:0000313" key="3">
    <source>
        <dbReference type="EMBL" id="EEY92842.1"/>
    </source>
</evidence>
<reference evidence="4" key="1">
    <citation type="journal article" date="2012" name="PLoS ONE">
        <title>The success of Acinetobacter species; genetic, metabolic and virulence attributes.</title>
        <authorList>
            <person name="Peleg A.Y."/>
            <person name="de Breij A."/>
            <person name="Adams M.D."/>
            <person name="Cerqueira G.M."/>
            <person name="Mocali S."/>
            <person name="Galardini M."/>
            <person name="Nibbering P.H."/>
            <person name="Earl A.M."/>
            <person name="Ward D.V."/>
            <person name="Paterson D.L."/>
            <person name="Seifert H."/>
            <person name="Dijkshoorn L."/>
        </authorList>
    </citation>
    <scope>NUCLEOTIDE SEQUENCE [LARGE SCALE GENOMIC DNA]</scope>
    <source>
        <strain evidence="4">SH205</strain>
    </source>
</reference>
<dbReference type="Proteomes" id="UP000018442">
    <property type="component" value="Unassembled WGS sequence"/>
</dbReference>
<feature type="transmembrane region" description="Helical" evidence="2">
    <location>
        <begin position="20"/>
        <end position="42"/>
    </location>
</feature>
<dbReference type="EMBL" id="GG705011">
    <property type="protein sequence ID" value="EEY92842.1"/>
    <property type="molecule type" value="Genomic_DNA"/>
</dbReference>
<evidence type="ECO:0000313" key="4">
    <source>
        <dbReference type="Proteomes" id="UP000018442"/>
    </source>
</evidence>
<evidence type="ECO:0000256" key="1">
    <source>
        <dbReference type="SAM" id="MobiDB-lite"/>
    </source>
</evidence>
<dbReference type="HOGENOM" id="CLU_170827_2_0_6"/>
<protein>
    <submittedName>
        <fullName evidence="3">Uncharacterized protein</fullName>
    </submittedName>
</protein>
<name>D0SLD5_ACIJU</name>
<keyword evidence="2" id="KW-0472">Membrane</keyword>
<sequence>MEFSMSNRSNSHNDSSETVLGWKFVIIVGVLSTIFLSFFYLAMSNEPDYMPGAQRAAEQQKAIAQENAQAISEVETQHQQHQ</sequence>
<gene>
    <name evidence="3" type="ORF">HMPREF0026_00118</name>
</gene>
<feature type="region of interest" description="Disordered" evidence="1">
    <location>
        <begin position="53"/>
        <end position="82"/>
    </location>
</feature>
<proteinExistence type="predicted"/>
<evidence type="ECO:0000256" key="2">
    <source>
        <dbReference type="SAM" id="Phobius"/>
    </source>
</evidence>